<dbReference type="EMBL" id="JADGJD010000779">
    <property type="protein sequence ID" value="KAJ3048514.1"/>
    <property type="molecule type" value="Genomic_DNA"/>
</dbReference>
<dbReference type="PRINTS" id="PR00723">
    <property type="entry name" value="SUBTILISIN"/>
</dbReference>
<organism evidence="8 9">
    <name type="scientific">Rhizophlyctis rosea</name>
    <dbReference type="NCBI Taxonomy" id="64517"/>
    <lineage>
        <taxon>Eukaryota</taxon>
        <taxon>Fungi</taxon>
        <taxon>Fungi incertae sedis</taxon>
        <taxon>Chytridiomycota</taxon>
        <taxon>Chytridiomycota incertae sedis</taxon>
        <taxon>Chytridiomycetes</taxon>
        <taxon>Rhizophlyctidales</taxon>
        <taxon>Rhizophlyctidaceae</taxon>
        <taxon>Rhizophlyctis</taxon>
    </lineage>
</organism>
<dbReference type="InterPro" id="IPR015500">
    <property type="entry name" value="Peptidase_S8_subtilisin-rel"/>
</dbReference>
<dbReference type="GO" id="GO:0005615">
    <property type="term" value="C:extracellular space"/>
    <property type="evidence" value="ECO:0007669"/>
    <property type="project" value="TreeGrafter"/>
</dbReference>
<gene>
    <name evidence="8" type="primary">SUB8_2</name>
    <name evidence="8" type="ORF">HK097_010469</name>
</gene>
<evidence type="ECO:0000256" key="4">
    <source>
        <dbReference type="ARBA" id="ARBA00022825"/>
    </source>
</evidence>
<dbReference type="InterPro" id="IPR023828">
    <property type="entry name" value="Peptidase_S8_Ser-AS"/>
</dbReference>
<dbReference type="SUPFAM" id="SSF52743">
    <property type="entry name" value="Subtilisin-like"/>
    <property type="match status" value="1"/>
</dbReference>
<dbReference type="PANTHER" id="PTHR43806">
    <property type="entry name" value="PEPTIDASE S8"/>
    <property type="match status" value="1"/>
</dbReference>
<feature type="active site" description="Charge relay system" evidence="5">
    <location>
        <position position="335"/>
    </location>
</feature>
<dbReference type="InterPro" id="IPR000209">
    <property type="entry name" value="Peptidase_S8/S53_dom"/>
</dbReference>
<feature type="active site" description="Charge relay system" evidence="5">
    <location>
        <position position="180"/>
    </location>
</feature>
<dbReference type="PROSITE" id="PS51892">
    <property type="entry name" value="SUBTILASE"/>
    <property type="match status" value="1"/>
</dbReference>
<evidence type="ECO:0000256" key="3">
    <source>
        <dbReference type="ARBA" id="ARBA00022801"/>
    </source>
</evidence>
<protein>
    <submittedName>
        <fullName evidence="8">Serine protease</fullName>
    </submittedName>
</protein>
<evidence type="ECO:0000259" key="7">
    <source>
        <dbReference type="Pfam" id="PF00082"/>
    </source>
</evidence>
<evidence type="ECO:0000313" key="9">
    <source>
        <dbReference type="Proteomes" id="UP001212841"/>
    </source>
</evidence>
<dbReference type="PROSITE" id="PS00138">
    <property type="entry name" value="SUBTILASE_SER"/>
    <property type="match status" value="1"/>
</dbReference>
<dbReference type="PANTHER" id="PTHR43806:SF11">
    <property type="entry name" value="CEREVISIN-RELATED"/>
    <property type="match status" value="1"/>
</dbReference>
<keyword evidence="2 5" id="KW-0645">Protease</keyword>
<feature type="domain" description="Peptidase S8/S53" evidence="7">
    <location>
        <begin position="140"/>
        <end position="379"/>
    </location>
</feature>
<keyword evidence="9" id="KW-1185">Reference proteome</keyword>
<dbReference type="Proteomes" id="UP001212841">
    <property type="component" value="Unassembled WGS sequence"/>
</dbReference>
<keyword evidence="4 5" id="KW-0720">Serine protease</keyword>
<reference evidence="8" key="1">
    <citation type="submission" date="2020-05" db="EMBL/GenBank/DDBJ databases">
        <title>Phylogenomic resolution of chytrid fungi.</title>
        <authorList>
            <person name="Stajich J.E."/>
            <person name="Amses K."/>
            <person name="Simmons R."/>
            <person name="Seto K."/>
            <person name="Myers J."/>
            <person name="Bonds A."/>
            <person name="Quandt C.A."/>
            <person name="Barry K."/>
            <person name="Liu P."/>
            <person name="Grigoriev I."/>
            <person name="Longcore J.E."/>
            <person name="James T.Y."/>
        </authorList>
    </citation>
    <scope>NUCLEOTIDE SEQUENCE</scope>
    <source>
        <strain evidence="8">JEL0318</strain>
    </source>
</reference>
<dbReference type="InterPro" id="IPR023827">
    <property type="entry name" value="Peptidase_S8_Asp-AS"/>
</dbReference>
<dbReference type="PROSITE" id="PS00137">
    <property type="entry name" value="SUBTILASE_HIS"/>
    <property type="match status" value="1"/>
</dbReference>
<comment type="similarity">
    <text evidence="1 5 6">Belongs to the peptidase S8 family.</text>
</comment>
<dbReference type="FunFam" id="3.40.50.200:FF:000007">
    <property type="entry name" value="Subtilisin-like serine protease"/>
    <property type="match status" value="1"/>
</dbReference>
<dbReference type="Gene3D" id="3.40.50.200">
    <property type="entry name" value="Peptidase S8/S53 domain"/>
    <property type="match status" value="1"/>
</dbReference>
<comment type="caution">
    <text evidence="8">The sequence shown here is derived from an EMBL/GenBank/DDBJ whole genome shotgun (WGS) entry which is preliminary data.</text>
</comment>
<feature type="active site" description="Charge relay system" evidence="5">
    <location>
        <position position="149"/>
    </location>
</feature>
<dbReference type="InterPro" id="IPR034193">
    <property type="entry name" value="PCSK9_ProteinaseK-like"/>
</dbReference>
<evidence type="ECO:0000256" key="6">
    <source>
        <dbReference type="RuleBase" id="RU003355"/>
    </source>
</evidence>
<dbReference type="SUPFAM" id="SSF54897">
    <property type="entry name" value="Protease propeptides/inhibitors"/>
    <property type="match status" value="1"/>
</dbReference>
<proteinExistence type="inferred from homology"/>
<evidence type="ECO:0000256" key="2">
    <source>
        <dbReference type="ARBA" id="ARBA00022670"/>
    </source>
</evidence>
<dbReference type="CDD" id="cd04077">
    <property type="entry name" value="Peptidases_S8_PCSK9_ProteinaseK_like"/>
    <property type="match status" value="1"/>
</dbReference>
<name>A0AAD5S7J1_9FUNG</name>
<dbReference type="AlphaFoldDB" id="A0AAD5S7J1"/>
<dbReference type="InterPro" id="IPR022398">
    <property type="entry name" value="Peptidase_S8_His-AS"/>
</dbReference>
<evidence type="ECO:0000313" key="8">
    <source>
        <dbReference type="EMBL" id="KAJ3048514.1"/>
    </source>
</evidence>
<dbReference type="InterPro" id="IPR036852">
    <property type="entry name" value="Peptidase_S8/S53_dom_sf"/>
</dbReference>
<keyword evidence="3 5" id="KW-0378">Hydrolase</keyword>
<sequence>MHYHINPTQLKEHIDWLFSIIKSSNIFTDEQLSKFRGVVGQLECDFFHGYIGHLPSWVIELIKRDPWVRFVEEDQYIELGQSTTPSPTPSTNTSLVTTNNFLATNGNNTLAQANPPWGLDRISHREPGFKGLYAYPADGGKNVDIYILDTGVNINHTDFEGRARHGQSFSDEGQRDGNGHGTHVAGIAAGRTYGVAKAASIVSLKVLDNDGTGPISAVIAGIDWVVRNMNSSSRAVVNMSLGRGGKSQAMNDIVTAAMGRGVVFAAAAGNDDVNACGTSPADSGSVMTVGASDENDNRASFSNWGRCVDIFAPGANITSAAHTSNTATRVYSGTSQAAPHVAGMMAIVLQMFPAATPVQIYDTLRDIATKDALKGIEGHDNTRNLLLFNGVNSTNLAQEARSAGDGSNFGWGSFRDMSGGWKLVSEVAWWVWV</sequence>
<dbReference type="InterPro" id="IPR050131">
    <property type="entry name" value="Peptidase_S8_subtilisin-like"/>
</dbReference>
<dbReference type="GO" id="GO:0004252">
    <property type="term" value="F:serine-type endopeptidase activity"/>
    <property type="evidence" value="ECO:0007669"/>
    <property type="project" value="UniProtKB-UniRule"/>
</dbReference>
<evidence type="ECO:0000256" key="5">
    <source>
        <dbReference type="PROSITE-ProRule" id="PRU01240"/>
    </source>
</evidence>
<dbReference type="PROSITE" id="PS00136">
    <property type="entry name" value="SUBTILASE_ASP"/>
    <property type="match status" value="1"/>
</dbReference>
<accession>A0AAD5S7J1</accession>
<dbReference type="Pfam" id="PF00082">
    <property type="entry name" value="Peptidase_S8"/>
    <property type="match status" value="1"/>
</dbReference>
<evidence type="ECO:0000256" key="1">
    <source>
        <dbReference type="ARBA" id="ARBA00011073"/>
    </source>
</evidence>
<dbReference type="GO" id="GO:0006508">
    <property type="term" value="P:proteolysis"/>
    <property type="evidence" value="ECO:0007669"/>
    <property type="project" value="UniProtKB-KW"/>
</dbReference>